<dbReference type="PANTHER" id="PTHR46558:SF11">
    <property type="entry name" value="HTH-TYPE TRANSCRIPTIONAL REGULATOR XRE"/>
    <property type="match status" value="1"/>
</dbReference>
<feature type="transmembrane region" description="Helical" evidence="2">
    <location>
        <begin position="223"/>
        <end position="243"/>
    </location>
</feature>
<name>A0ABS8FSV1_9FIRM</name>
<dbReference type="InterPro" id="IPR001387">
    <property type="entry name" value="Cro/C1-type_HTH"/>
</dbReference>
<evidence type="ECO:0000313" key="4">
    <source>
        <dbReference type="EMBL" id="MCC2253090.1"/>
    </source>
</evidence>
<dbReference type="Proteomes" id="UP001198151">
    <property type="component" value="Unassembled WGS sequence"/>
</dbReference>
<gene>
    <name evidence="4" type="ORF">LKD70_01310</name>
</gene>
<feature type="transmembrane region" description="Helical" evidence="2">
    <location>
        <begin position="134"/>
        <end position="155"/>
    </location>
</feature>
<dbReference type="Pfam" id="PF01381">
    <property type="entry name" value="HTH_3"/>
    <property type="match status" value="1"/>
</dbReference>
<keyword evidence="2" id="KW-1133">Transmembrane helix</keyword>
<dbReference type="InterPro" id="IPR010982">
    <property type="entry name" value="Lambda_DNA-bd_dom_sf"/>
</dbReference>
<accession>A0ABS8FSV1</accession>
<sequence>MEQINNEKFGRFLLELRSEKGMTQRELGKKLYVSDKTVSKWERGASLPQTALIIPLAETLGVTAQELLTGEKITGSNQTGPDSETGNNVIHEELRAAKKKRILFFAAALLITLAEIGILYGMGISIEDMRQNVILFSLLFLLFSGWFCIGAKELLPAFYDQEKISFVQQGPVRINLAGIGFNNNNWPRLCRFFRIWCAAAAVFYPLVCIFTVLTAGFSAWETFMNSLALILALILLAGVLVVAKKNE</sequence>
<reference evidence="4 5" key="1">
    <citation type="submission" date="2021-10" db="EMBL/GenBank/DDBJ databases">
        <title>Anaerobic single-cell dispensing facilitates the cultivation of human gut bacteria.</title>
        <authorList>
            <person name="Afrizal A."/>
        </authorList>
    </citation>
    <scope>NUCLEOTIDE SEQUENCE [LARGE SCALE GENOMIC DNA]</scope>
    <source>
        <strain evidence="4 5">CLA-AA-H200</strain>
    </source>
</reference>
<dbReference type="Gene3D" id="1.10.260.40">
    <property type="entry name" value="lambda repressor-like DNA-binding domains"/>
    <property type="match status" value="1"/>
</dbReference>
<protein>
    <submittedName>
        <fullName evidence="4">Helix-turn-helix domain-containing protein</fullName>
    </submittedName>
</protein>
<comment type="caution">
    <text evidence="4">The sequence shown here is derived from an EMBL/GenBank/DDBJ whole genome shotgun (WGS) entry which is preliminary data.</text>
</comment>
<dbReference type="CDD" id="cd00093">
    <property type="entry name" value="HTH_XRE"/>
    <property type="match status" value="1"/>
</dbReference>
<feature type="transmembrane region" description="Helical" evidence="2">
    <location>
        <begin position="102"/>
        <end position="122"/>
    </location>
</feature>
<proteinExistence type="predicted"/>
<dbReference type="PANTHER" id="PTHR46558">
    <property type="entry name" value="TRACRIPTIONAL REGULATORY PROTEIN-RELATED-RELATED"/>
    <property type="match status" value="1"/>
</dbReference>
<keyword evidence="1" id="KW-0238">DNA-binding</keyword>
<feature type="transmembrane region" description="Helical" evidence="2">
    <location>
        <begin position="195"/>
        <end position="217"/>
    </location>
</feature>
<evidence type="ECO:0000256" key="2">
    <source>
        <dbReference type="SAM" id="Phobius"/>
    </source>
</evidence>
<evidence type="ECO:0000313" key="5">
    <source>
        <dbReference type="Proteomes" id="UP001198151"/>
    </source>
</evidence>
<evidence type="ECO:0000256" key="1">
    <source>
        <dbReference type="ARBA" id="ARBA00023125"/>
    </source>
</evidence>
<organism evidence="4 5">
    <name type="scientific">Ruminococcus turbiniformis</name>
    <dbReference type="NCBI Taxonomy" id="2881258"/>
    <lineage>
        <taxon>Bacteria</taxon>
        <taxon>Bacillati</taxon>
        <taxon>Bacillota</taxon>
        <taxon>Clostridia</taxon>
        <taxon>Eubacteriales</taxon>
        <taxon>Oscillospiraceae</taxon>
        <taxon>Ruminococcus</taxon>
    </lineage>
</organism>
<dbReference type="PROSITE" id="PS50943">
    <property type="entry name" value="HTH_CROC1"/>
    <property type="match status" value="1"/>
</dbReference>
<keyword evidence="5" id="KW-1185">Reference proteome</keyword>
<dbReference type="RefSeq" id="WP_227706256.1">
    <property type="nucleotide sequence ID" value="NZ_JAJEQX010000002.1"/>
</dbReference>
<dbReference type="SUPFAM" id="SSF47413">
    <property type="entry name" value="lambda repressor-like DNA-binding domains"/>
    <property type="match status" value="1"/>
</dbReference>
<evidence type="ECO:0000259" key="3">
    <source>
        <dbReference type="PROSITE" id="PS50943"/>
    </source>
</evidence>
<keyword evidence="2" id="KW-0812">Transmembrane</keyword>
<dbReference type="EMBL" id="JAJEQX010000002">
    <property type="protein sequence ID" value="MCC2253090.1"/>
    <property type="molecule type" value="Genomic_DNA"/>
</dbReference>
<feature type="domain" description="HTH cro/C1-type" evidence="3">
    <location>
        <begin position="13"/>
        <end position="67"/>
    </location>
</feature>
<dbReference type="SMART" id="SM00530">
    <property type="entry name" value="HTH_XRE"/>
    <property type="match status" value="1"/>
</dbReference>
<keyword evidence="2" id="KW-0472">Membrane</keyword>